<evidence type="ECO:0000256" key="1">
    <source>
        <dbReference type="SAM" id="SignalP"/>
    </source>
</evidence>
<keyword evidence="1" id="KW-0732">Signal</keyword>
<dbReference type="Pfam" id="PF13595">
    <property type="entry name" value="DUF4138"/>
    <property type="match status" value="1"/>
</dbReference>
<organism evidence="2 3">
    <name type="scientific">Dyadobacter psychrotolerans</name>
    <dbReference type="NCBI Taxonomy" id="2541721"/>
    <lineage>
        <taxon>Bacteria</taxon>
        <taxon>Pseudomonadati</taxon>
        <taxon>Bacteroidota</taxon>
        <taxon>Cytophagia</taxon>
        <taxon>Cytophagales</taxon>
        <taxon>Spirosomataceae</taxon>
        <taxon>Dyadobacter</taxon>
    </lineage>
</organism>
<dbReference type="NCBIfam" id="TIGR03780">
    <property type="entry name" value="Bac_Flav_CT_N"/>
    <property type="match status" value="1"/>
</dbReference>
<protein>
    <submittedName>
        <fullName evidence="2">Conjugative transposon protein TraN</fullName>
    </submittedName>
</protein>
<evidence type="ECO:0000313" key="3">
    <source>
        <dbReference type="Proteomes" id="UP000294850"/>
    </source>
</evidence>
<sequence length="279" mass="31221">MYHPFKWIFQLILLLETARVFAQDHSMQMFVSQPFPLELTTLKTTHLVFPYDIVSVDKGSRDILAQKAKGVSNILRVKAQVADFHSTSLTVITSDGKLYGFTVDYAAEPLQLTIAFTGANSGPNASLDQFQPNQAELSRLAGRVKAQPKHIRSIKGKNSGSALALHGIYIDQEVMFYRLEMTNSSQISYDIGSLRFFIRDKKRAKRTAVQQLEIRPVYIKGDTAVIAGESAHSFVYALPKFTIPDKKYLAIELMEKNGGRHLELDISGKTLLRARAVAE</sequence>
<comment type="caution">
    <text evidence="2">The sequence shown here is derived from an EMBL/GenBank/DDBJ whole genome shotgun (WGS) entry which is preliminary data.</text>
</comment>
<dbReference type="AlphaFoldDB" id="A0A4R5DMG0"/>
<reference evidence="2 3" key="1">
    <citation type="submission" date="2019-03" db="EMBL/GenBank/DDBJ databases">
        <title>Dyadobacter AR-3-6 sp. nov., isolated from arctic soil.</title>
        <authorList>
            <person name="Chaudhary D.K."/>
        </authorList>
    </citation>
    <scope>NUCLEOTIDE SEQUENCE [LARGE SCALE GENOMIC DNA]</scope>
    <source>
        <strain evidence="2 3">AR-3-6</strain>
    </source>
</reference>
<name>A0A4R5DMG0_9BACT</name>
<evidence type="ECO:0000313" key="2">
    <source>
        <dbReference type="EMBL" id="TDE13230.1"/>
    </source>
</evidence>
<dbReference type="EMBL" id="SMFL01000007">
    <property type="protein sequence ID" value="TDE13230.1"/>
    <property type="molecule type" value="Genomic_DNA"/>
</dbReference>
<feature type="signal peptide" evidence="1">
    <location>
        <begin position="1"/>
        <end position="22"/>
    </location>
</feature>
<proteinExistence type="predicted"/>
<gene>
    <name evidence="2" type="primary">traN</name>
    <name evidence="2" type="ORF">E0F88_19455</name>
</gene>
<dbReference type="RefSeq" id="WP_131959951.1">
    <property type="nucleotide sequence ID" value="NZ_SMFL01000007.1"/>
</dbReference>
<keyword evidence="3" id="KW-1185">Reference proteome</keyword>
<feature type="chain" id="PRO_5020861696" evidence="1">
    <location>
        <begin position="23"/>
        <end position="279"/>
    </location>
</feature>
<accession>A0A4R5DMG0</accession>
<dbReference type="InterPro" id="IPR022298">
    <property type="entry name" value="Conjug_transposon_TraN"/>
</dbReference>
<dbReference type="OrthoDB" id="1038500at2"/>
<dbReference type="Proteomes" id="UP000294850">
    <property type="component" value="Unassembled WGS sequence"/>
</dbReference>